<dbReference type="OrthoDB" id="5395123at2"/>
<accession>B3E7L2</accession>
<name>B3E7L2_TRIL1</name>
<reference evidence="3 4" key="1">
    <citation type="submission" date="2008-05" db="EMBL/GenBank/DDBJ databases">
        <title>Complete sequence of chromosome of Geobacter lovleyi SZ.</title>
        <authorList>
            <consortium name="US DOE Joint Genome Institute"/>
            <person name="Lucas S."/>
            <person name="Copeland A."/>
            <person name="Lapidus A."/>
            <person name="Glavina del Rio T."/>
            <person name="Dalin E."/>
            <person name="Tice H."/>
            <person name="Bruce D."/>
            <person name="Goodwin L."/>
            <person name="Pitluck S."/>
            <person name="Chertkov O."/>
            <person name="Meincke L."/>
            <person name="Brettin T."/>
            <person name="Detter J.C."/>
            <person name="Han C."/>
            <person name="Tapia R."/>
            <person name="Kuske C.R."/>
            <person name="Schmutz J."/>
            <person name="Larimer F."/>
            <person name="Land M."/>
            <person name="Hauser L."/>
            <person name="Kyrpides N."/>
            <person name="Mikhailova N."/>
            <person name="Sung Y."/>
            <person name="Fletcher K.E."/>
            <person name="Ritalahti K.M."/>
            <person name="Loeffler F.E."/>
            <person name="Richardson P."/>
        </authorList>
    </citation>
    <scope>NUCLEOTIDE SEQUENCE [LARGE SCALE GENOMIC DNA]</scope>
    <source>
        <strain evidence="4">ATCC BAA-1151 / DSM 17278 / SZ</strain>
    </source>
</reference>
<dbReference type="RefSeq" id="WP_012469342.1">
    <property type="nucleotide sequence ID" value="NC_010814.1"/>
</dbReference>
<organism evidence="3 4">
    <name type="scientific">Trichlorobacter lovleyi (strain ATCC BAA-1151 / DSM 17278 / SZ)</name>
    <name type="common">Geobacter lovleyi</name>
    <dbReference type="NCBI Taxonomy" id="398767"/>
    <lineage>
        <taxon>Bacteria</taxon>
        <taxon>Pseudomonadati</taxon>
        <taxon>Thermodesulfobacteriota</taxon>
        <taxon>Desulfuromonadia</taxon>
        <taxon>Geobacterales</taxon>
        <taxon>Geobacteraceae</taxon>
        <taxon>Trichlorobacter</taxon>
    </lineage>
</organism>
<evidence type="ECO:0000256" key="2">
    <source>
        <dbReference type="SAM" id="Phobius"/>
    </source>
</evidence>
<evidence type="ECO:0000313" key="4">
    <source>
        <dbReference type="Proteomes" id="UP000002420"/>
    </source>
</evidence>
<keyword evidence="1" id="KW-0175">Coiled coil</keyword>
<keyword evidence="2" id="KW-0472">Membrane</keyword>
<keyword evidence="2" id="KW-0812">Transmembrane</keyword>
<sequence length="183" mass="20369">MTLLSKITDQVSTLDAEIRRMMIIALSVVLLFFVCYGLLENHLATLERKLASRELTLKELMTLQQRYREISGEAQRLTNRLATVTTEDSPAAIIEQSGIVAKAGIQTKPLPKQEKSGSLEDSSEITLSGLSLNETINLLHRLEYGTKPVAIRKALLRTRFSDPAKLDLTLTVGLLRPAPAERR</sequence>
<proteinExistence type="predicted"/>
<feature type="coiled-coil region" evidence="1">
    <location>
        <begin position="43"/>
        <end position="80"/>
    </location>
</feature>
<protein>
    <recommendedName>
        <fullName evidence="5">General secretion pathway protein M</fullName>
    </recommendedName>
</protein>
<evidence type="ECO:0000256" key="1">
    <source>
        <dbReference type="SAM" id="Coils"/>
    </source>
</evidence>
<dbReference type="AlphaFoldDB" id="B3E7L2"/>
<evidence type="ECO:0008006" key="5">
    <source>
        <dbReference type="Google" id="ProtNLM"/>
    </source>
</evidence>
<feature type="transmembrane region" description="Helical" evidence="2">
    <location>
        <begin position="21"/>
        <end position="39"/>
    </location>
</feature>
<keyword evidence="4" id="KW-1185">Reference proteome</keyword>
<evidence type="ECO:0000313" key="3">
    <source>
        <dbReference type="EMBL" id="ACD94994.1"/>
    </source>
</evidence>
<dbReference type="Proteomes" id="UP000002420">
    <property type="component" value="Chromosome"/>
</dbReference>
<keyword evidence="2" id="KW-1133">Transmembrane helix</keyword>
<dbReference type="KEGG" id="glo:Glov_1272"/>
<gene>
    <name evidence="3" type="ordered locus">Glov_1272</name>
</gene>
<dbReference type="HOGENOM" id="CLU_1487039_0_0_7"/>
<dbReference type="STRING" id="398767.Glov_1272"/>
<dbReference type="EMBL" id="CP001089">
    <property type="protein sequence ID" value="ACD94994.1"/>
    <property type="molecule type" value="Genomic_DNA"/>
</dbReference>